<keyword evidence="14" id="KW-0449">Lipoprotein</keyword>
<evidence type="ECO:0000259" key="16">
    <source>
        <dbReference type="Pfam" id="PF10531"/>
    </source>
</evidence>
<keyword evidence="11" id="KW-0472">Membrane</keyword>
<evidence type="ECO:0000256" key="10">
    <source>
        <dbReference type="ARBA" id="ARBA00023114"/>
    </source>
</evidence>
<dbReference type="GO" id="GO:0009279">
    <property type="term" value="C:cell outer membrane"/>
    <property type="evidence" value="ECO:0007669"/>
    <property type="project" value="UniProtKB-SubCell"/>
</dbReference>
<proteinExistence type="inferred from homology"/>
<comment type="similarity">
    <text evidence="2">Belongs to the BexD/CtrA/VexA family.</text>
</comment>
<evidence type="ECO:0000313" key="19">
    <source>
        <dbReference type="Proteomes" id="UP000033607"/>
    </source>
</evidence>
<dbReference type="Gene3D" id="3.10.560.10">
    <property type="entry name" value="Outer membrane lipoprotein wza domain like"/>
    <property type="match status" value="4"/>
</dbReference>
<feature type="domain" description="Polysaccharide export protein N-terminal" evidence="15">
    <location>
        <begin position="52"/>
        <end position="128"/>
    </location>
</feature>
<dbReference type="PATRIC" id="fig|1637645.4.peg.194"/>
<evidence type="ECO:0000256" key="4">
    <source>
        <dbReference type="ARBA" id="ARBA00022452"/>
    </source>
</evidence>
<dbReference type="InterPro" id="IPR049712">
    <property type="entry name" value="Poly_export"/>
</dbReference>
<dbReference type="InterPro" id="IPR054765">
    <property type="entry name" value="SLBB_dom"/>
</dbReference>
<keyword evidence="9" id="KW-0406">Ion transport</keyword>
<feature type="domain" description="SLBB" evidence="17">
    <location>
        <begin position="249"/>
        <end position="335"/>
    </location>
</feature>
<evidence type="ECO:0000256" key="3">
    <source>
        <dbReference type="ARBA" id="ARBA00022448"/>
    </source>
</evidence>
<feature type="domain" description="Soluble ligand binding" evidence="16">
    <location>
        <begin position="136"/>
        <end position="191"/>
    </location>
</feature>
<evidence type="ECO:0000256" key="1">
    <source>
        <dbReference type="ARBA" id="ARBA00004571"/>
    </source>
</evidence>
<dbReference type="GO" id="GO:0006811">
    <property type="term" value="P:monoatomic ion transport"/>
    <property type="evidence" value="ECO:0007669"/>
    <property type="project" value="UniProtKB-KW"/>
</dbReference>
<dbReference type="GO" id="GO:0046930">
    <property type="term" value="C:pore complex"/>
    <property type="evidence" value="ECO:0007669"/>
    <property type="project" value="UniProtKB-KW"/>
</dbReference>
<dbReference type="GO" id="GO:0015288">
    <property type="term" value="F:porin activity"/>
    <property type="evidence" value="ECO:0007669"/>
    <property type="project" value="UniProtKB-KW"/>
</dbReference>
<protein>
    <submittedName>
        <fullName evidence="18">Sugar transporter</fullName>
    </submittedName>
</protein>
<dbReference type="EMBL" id="LATL02000011">
    <property type="protein sequence ID" value="KKD37403.1"/>
    <property type="molecule type" value="Genomic_DNA"/>
</dbReference>
<evidence type="ECO:0000259" key="17">
    <source>
        <dbReference type="Pfam" id="PF22461"/>
    </source>
</evidence>
<evidence type="ECO:0000256" key="7">
    <source>
        <dbReference type="ARBA" id="ARBA00022729"/>
    </source>
</evidence>
<accession>A0A0F5YF60</accession>
<evidence type="ECO:0000256" key="13">
    <source>
        <dbReference type="ARBA" id="ARBA00023237"/>
    </source>
</evidence>
<dbReference type="PANTHER" id="PTHR33619">
    <property type="entry name" value="POLYSACCHARIDE EXPORT PROTEIN GFCE-RELATED"/>
    <property type="match status" value="1"/>
</dbReference>
<dbReference type="OrthoDB" id="9793939at2"/>
<evidence type="ECO:0000256" key="5">
    <source>
        <dbReference type="ARBA" id="ARBA00022597"/>
    </source>
</evidence>
<evidence type="ECO:0000313" key="18">
    <source>
        <dbReference type="EMBL" id="KKD37403.1"/>
    </source>
</evidence>
<evidence type="ECO:0000256" key="11">
    <source>
        <dbReference type="ARBA" id="ARBA00023136"/>
    </source>
</evidence>
<comment type="subcellular location">
    <subcellularLocation>
        <location evidence="1">Cell outer membrane</location>
        <topology evidence="1">Multi-pass membrane protein</topology>
    </subcellularLocation>
</comment>
<keyword evidence="3" id="KW-0813">Transport</keyword>
<dbReference type="Pfam" id="PF02563">
    <property type="entry name" value="Poly_export"/>
    <property type="match status" value="1"/>
</dbReference>
<reference evidence="18 19" key="1">
    <citation type="submission" date="2015-06" db="EMBL/GenBank/DDBJ databases">
        <title>Draft genome assembly of filamentous brackish cyanobacterium Limnoraphis robusta strain CS-951.</title>
        <authorList>
            <person name="Willis A."/>
            <person name="Parks M."/>
            <person name="Burford M.A."/>
        </authorList>
    </citation>
    <scope>NUCLEOTIDE SEQUENCE [LARGE SCALE GENOMIC DNA]</scope>
    <source>
        <strain evidence="18 19">CS-951</strain>
    </source>
</reference>
<organism evidence="18 19">
    <name type="scientific">Limnoraphis robusta CS-951</name>
    <dbReference type="NCBI Taxonomy" id="1637645"/>
    <lineage>
        <taxon>Bacteria</taxon>
        <taxon>Bacillati</taxon>
        <taxon>Cyanobacteriota</taxon>
        <taxon>Cyanophyceae</taxon>
        <taxon>Oscillatoriophycideae</taxon>
        <taxon>Oscillatoriales</taxon>
        <taxon>Sirenicapillariaceae</taxon>
        <taxon>Limnoraphis</taxon>
    </lineage>
</organism>
<dbReference type="Pfam" id="PF22461">
    <property type="entry name" value="SLBB_2"/>
    <property type="match status" value="1"/>
</dbReference>
<gene>
    <name evidence="18" type="ORF">WN50_14550</name>
</gene>
<dbReference type="InterPro" id="IPR019554">
    <property type="entry name" value="Soluble_ligand-bd"/>
</dbReference>
<keyword evidence="5 18" id="KW-0762">Sugar transport</keyword>
<keyword evidence="7" id="KW-0732">Signal</keyword>
<dbReference type="PANTHER" id="PTHR33619:SF3">
    <property type="entry name" value="POLYSACCHARIDE EXPORT PROTEIN GFCE-RELATED"/>
    <property type="match status" value="1"/>
</dbReference>
<evidence type="ECO:0000256" key="2">
    <source>
        <dbReference type="ARBA" id="ARBA00009450"/>
    </source>
</evidence>
<dbReference type="GO" id="GO:0015159">
    <property type="term" value="F:polysaccharide transmembrane transporter activity"/>
    <property type="evidence" value="ECO:0007669"/>
    <property type="project" value="InterPro"/>
</dbReference>
<evidence type="ECO:0000256" key="12">
    <source>
        <dbReference type="ARBA" id="ARBA00023139"/>
    </source>
</evidence>
<evidence type="ECO:0000259" key="15">
    <source>
        <dbReference type="Pfam" id="PF02563"/>
    </source>
</evidence>
<keyword evidence="8" id="KW-0625">Polysaccharide transport</keyword>
<keyword evidence="12" id="KW-0564">Palmitate</keyword>
<keyword evidence="13" id="KW-0998">Cell outer membrane</keyword>
<dbReference type="InterPro" id="IPR003715">
    <property type="entry name" value="Poly_export_N"/>
</dbReference>
<keyword evidence="4" id="KW-1134">Transmembrane beta strand</keyword>
<dbReference type="RefSeq" id="WP_046279279.1">
    <property type="nucleotide sequence ID" value="NZ_LATL02000011.1"/>
</dbReference>
<keyword evidence="10" id="KW-0626">Porin</keyword>
<sequence length="606" mass="65284">MNKLAQRAERIQRFQSLSILTFLMVAFPSMGLPQLSFLPQTGSLSLASTPPQVEDAYRLGSGDRISINIFQVPQYSGEFEVLVNGTINLPQIGGVSVDGLTLEQAAAKIAEQYESRRILRQPRITVSLIASRPLIIGIAGEVHRPGSYTLPLDGSKLPTVSRAIKIAGGITQAANLQQVQLRRPRGDGSEEIINVNLWQLLQTGDLRYDTSLRDGDTIFIPTANQIDPGVGSQLANASFAADQTQPMSIAISGEVQRPGPYVVAGTGASSGIPTITQAIRQAGGVKLMADIRRVQIRRTTRTGFEQTIEVDLMPLLEGADLQQDILLQEGDSIFVPSIDNINLAQVSQLRTASFAASQTEPLNIAVIGEVFRPGPYTVTGTARTGEAGVPGSGGSGSTPPTVTRAIQVAGGIKPLADIRLIEIRRVNNSGLPTVITINLWELLKQGDATQDTILQEGDTVFVPTATEVNPEEIGQIAQASFAPNTIRVNIVGEVQRPGLVEIPPNTPLNEALFRTGGFNSRANEGSIELIRYNPNGTVEQRRVQLDFTQNANDQTNPILRNNDVVIVTPSTLANISDTVDKVVSPLNRIRSLFVIPSAFIDVFRNF</sequence>
<name>A0A0F5YF60_9CYAN</name>
<keyword evidence="6" id="KW-0812">Transmembrane</keyword>
<dbReference type="Pfam" id="PF10531">
    <property type="entry name" value="SLBB"/>
    <property type="match status" value="2"/>
</dbReference>
<evidence type="ECO:0000256" key="14">
    <source>
        <dbReference type="ARBA" id="ARBA00023288"/>
    </source>
</evidence>
<evidence type="ECO:0000256" key="6">
    <source>
        <dbReference type="ARBA" id="ARBA00022692"/>
    </source>
</evidence>
<comment type="caution">
    <text evidence="18">The sequence shown here is derived from an EMBL/GenBank/DDBJ whole genome shotgun (WGS) entry which is preliminary data.</text>
</comment>
<dbReference type="AlphaFoldDB" id="A0A0F5YF60"/>
<evidence type="ECO:0000256" key="8">
    <source>
        <dbReference type="ARBA" id="ARBA00023047"/>
    </source>
</evidence>
<evidence type="ECO:0000256" key="9">
    <source>
        <dbReference type="ARBA" id="ARBA00023065"/>
    </source>
</evidence>
<dbReference type="Proteomes" id="UP000033607">
    <property type="component" value="Unassembled WGS sequence"/>
</dbReference>
<feature type="domain" description="Soluble ligand binding" evidence="16">
    <location>
        <begin position="488"/>
        <end position="540"/>
    </location>
</feature>